<dbReference type="EMBL" id="QYZP01000002">
    <property type="protein sequence ID" value="RJN31881.1"/>
    <property type="molecule type" value="Genomic_DNA"/>
</dbReference>
<gene>
    <name evidence="3" type="ORF">D3250_07140</name>
</gene>
<protein>
    <submittedName>
        <fullName evidence="3">Universal stress protein</fullName>
    </submittedName>
</protein>
<name>A0A3A4F2D1_9MICC</name>
<evidence type="ECO:0000259" key="2">
    <source>
        <dbReference type="Pfam" id="PF00582"/>
    </source>
</evidence>
<dbReference type="Gene3D" id="3.40.50.620">
    <property type="entry name" value="HUPs"/>
    <property type="match status" value="2"/>
</dbReference>
<feature type="domain" description="UspA" evidence="2">
    <location>
        <begin position="207"/>
        <end position="344"/>
    </location>
</feature>
<dbReference type="AlphaFoldDB" id="A0A3A4F2D1"/>
<dbReference type="PRINTS" id="PR01438">
    <property type="entry name" value="UNVRSLSTRESS"/>
</dbReference>
<comment type="similarity">
    <text evidence="1">Belongs to the universal stress protein A family.</text>
</comment>
<dbReference type="PANTHER" id="PTHR46268">
    <property type="entry name" value="STRESS RESPONSE PROTEIN NHAX"/>
    <property type="match status" value="1"/>
</dbReference>
<dbReference type="OrthoDB" id="6174426at2"/>
<evidence type="ECO:0000313" key="4">
    <source>
        <dbReference type="Proteomes" id="UP000266615"/>
    </source>
</evidence>
<dbReference type="PANTHER" id="PTHR46268:SF6">
    <property type="entry name" value="UNIVERSAL STRESS PROTEIN UP12"/>
    <property type="match status" value="1"/>
</dbReference>
<accession>A0A3A4F2D1</accession>
<dbReference type="Proteomes" id="UP000266615">
    <property type="component" value="Unassembled WGS sequence"/>
</dbReference>
<comment type="caution">
    <text evidence="3">The sequence shown here is derived from an EMBL/GenBank/DDBJ whole genome shotgun (WGS) entry which is preliminary data.</text>
</comment>
<feature type="domain" description="UspA" evidence="2">
    <location>
        <begin position="13"/>
        <end position="149"/>
    </location>
</feature>
<keyword evidence="4" id="KW-1185">Reference proteome</keyword>
<dbReference type="Pfam" id="PF00582">
    <property type="entry name" value="Usp"/>
    <property type="match status" value="2"/>
</dbReference>
<dbReference type="InterPro" id="IPR014729">
    <property type="entry name" value="Rossmann-like_a/b/a_fold"/>
</dbReference>
<evidence type="ECO:0000256" key="1">
    <source>
        <dbReference type="ARBA" id="ARBA00008791"/>
    </source>
</evidence>
<evidence type="ECO:0000313" key="3">
    <source>
        <dbReference type="EMBL" id="RJN31881.1"/>
    </source>
</evidence>
<dbReference type="SUPFAM" id="SSF52402">
    <property type="entry name" value="Adenine nucleotide alpha hydrolases-like"/>
    <property type="match status" value="2"/>
</dbReference>
<dbReference type="InterPro" id="IPR006015">
    <property type="entry name" value="Universal_stress_UspA"/>
</dbReference>
<sequence>MSPTHDVSADQGRDVVVGMDGSAQSERAFLAGLKIARSRDLPLRLVGAFPRLVMTDSYYVTMMDDYLDAAVEETQRMLSGYVSQAEGSGVKVTTRTIMGDPGQTLVEESRTAAVAVVGKRGRNRFSGRFLGSVSSKLAAYGHCPTVVIPEKWESESTENLLAQPQDLAHGDAAMSEPLSQVEESAPRAHGRRDFANVAPELNFDSEVVVGVDVSDHASDVVRLAAEAAAMLDSPLALVSAAPLNADNRWFANTVEHNLELPNLRRPYTDQLQSSAEHISEMFPNITVRWQFFDGSPAGVLSEASRTAALVAVGTRGHGGFAGLVLGSVSQAVLTRAVCPVLVVPTHKS</sequence>
<reference evidence="3 4" key="1">
    <citation type="submission" date="2018-09" db="EMBL/GenBank/DDBJ databases">
        <title>Nesterenkonia natronophila sp. nov., an alkaliphilic actinobacteriume isolated from a soda lake, and emended description of the genus Nesterenkonia.</title>
        <authorList>
            <person name="Menes R.J."/>
            <person name="Iriarte A."/>
        </authorList>
    </citation>
    <scope>NUCLEOTIDE SEQUENCE [LARGE SCALE GENOMIC DNA]</scope>
    <source>
        <strain evidence="3 4">M8</strain>
    </source>
</reference>
<organism evidence="3 4">
    <name type="scientific">Nesterenkonia natronophila</name>
    <dbReference type="NCBI Taxonomy" id="2174932"/>
    <lineage>
        <taxon>Bacteria</taxon>
        <taxon>Bacillati</taxon>
        <taxon>Actinomycetota</taxon>
        <taxon>Actinomycetes</taxon>
        <taxon>Micrococcales</taxon>
        <taxon>Micrococcaceae</taxon>
        <taxon>Nesterenkonia</taxon>
    </lineage>
</organism>
<dbReference type="RefSeq" id="WP_119902667.1">
    <property type="nucleotide sequence ID" value="NZ_QYZP01000002.1"/>
</dbReference>
<proteinExistence type="inferred from homology"/>
<dbReference type="InterPro" id="IPR006016">
    <property type="entry name" value="UspA"/>
</dbReference>